<dbReference type="PANTHER" id="PTHR43669">
    <property type="entry name" value="5-KETO-D-GLUCONATE 5-REDUCTASE"/>
    <property type="match status" value="1"/>
</dbReference>
<dbReference type="GO" id="GO:0016491">
    <property type="term" value="F:oxidoreductase activity"/>
    <property type="evidence" value="ECO:0007669"/>
    <property type="project" value="UniProtKB-KW"/>
</dbReference>
<dbReference type="Proteomes" id="UP000244755">
    <property type="component" value="Chromosome 2"/>
</dbReference>
<dbReference type="AlphaFoldDB" id="A0A2R4WWF0"/>
<dbReference type="PROSITE" id="PS00061">
    <property type="entry name" value="ADH_SHORT"/>
    <property type="match status" value="1"/>
</dbReference>
<gene>
    <name evidence="3" type="ORF">DA075_34130</name>
</gene>
<dbReference type="InterPro" id="IPR036291">
    <property type="entry name" value="NAD(P)-bd_dom_sf"/>
</dbReference>
<dbReference type="PRINTS" id="PR00081">
    <property type="entry name" value="GDHRDH"/>
</dbReference>
<keyword evidence="2" id="KW-0560">Oxidoreductase</keyword>
<dbReference type="PANTHER" id="PTHR43669:SF3">
    <property type="entry name" value="ALCOHOL DEHYDROGENASE, PUTATIVE (AFU_ORTHOLOGUE AFUA_3G03445)-RELATED"/>
    <property type="match status" value="1"/>
</dbReference>
<dbReference type="EMBL" id="CP028844">
    <property type="protein sequence ID" value="AWB25863.1"/>
    <property type="molecule type" value="Genomic_DNA"/>
</dbReference>
<dbReference type="Gene3D" id="3.40.50.720">
    <property type="entry name" value="NAD(P)-binding Rossmann-like Domain"/>
    <property type="match status" value="1"/>
</dbReference>
<reference evidence="3 4" key="1">
    <citation type="submission" date="2018-04" db="EMBL/GenBank/DDBJ databases">
        <title>Methylobacterium sp. PR1016A genome.</title>
        <authorList>
            <person name="Park W."/>
        </authorList>
    </citation>
    <scope>NUCLEOTIDE SEQUENCE [LARGE SCALE GENOMIC DNA]</scope>
    <source>
        <strain evidence="3 4">PR1016A</strain>
    </source>
</reference>
<dbReference type="RefSeq" id="WP_099957486.1">
    <property type="nucleotide sequence ID" value="NZ_CP028844.1"/>
</dbReference>
<evidence type="ECO:0000256" key="1">
    <source>
        <dbReference type="ARBA" id="ARBA00006484"/>
    </source>
</evidence>
<dbReference type="InterPro" id="IPR020904">
    <property type="entry name" value="Sc_DH/Rdtase_CS"/>
</dbReference>
<protein>
    <submittedName>
        <fullName evidence="3">SDR family NAD(P)-dependent oxidoreductase</fullName>
    </submittedName>
</protein>
<proteinExistence type="inferred from homology"/>
<dbReference type="KEGG" id="mee:DA075_34130"/>
<dbReference type="OrthoDB" id="9804774at2"/>
<dbReference type="SUPFAM" id="SSF51735">
    <property type="entry name" value="NAD(P)-binding Rossmann-fold domains"/>
    <property type="match status" value="1"/>
</dbReference>
<dbReference type="CDD" id="cd05233">
    <property type="entry name" value="SDR_c"/>
    <property type="match status" value="1"/>
</dbReference>
<comment type="similarity">
    <text evidence="1">Belongs to the short-chain dehydrogenases/reductases (SDR) family.</text>
</comment>
<organism evidence="3 4">
    <name type="scientific">Methylobacterium currus</name>
    <dbReference type="NCBI Taxonomy" id="2051553"/>
    <lineage>
        <taxon>Bacteria</taxon>
        <taxon>Pseudomonadati</taxon>
        <taxon>Pseudomonadota</taxon>
        <taxon>Alphaproteobacteria</taxon>
        <taxon>Hyphomicrobiales</taxon>
        <taxon>Methylobacteriaceae</taxon>
        <taxon>Methylobacterium</taxon>
    </lineage>
</organism>
<sequence length="257" mass="26930">MTTTDGQRILVTAGAGGAGRVMVRDFAARGDRVLVCDLDGEALARLKGEIPGVLTVPCDAGSAASIAETIEAAQRLLGGVDVLVNNVGISGPTAAAEDVALEEWETALRVNLTSHFLFARGLIPGMKRQGGGAIVTISSGSARTGLPLRLPYVVSKGALLSLTTNLARELGPFGIRVNAILPGPIRGERIARIIREKAAALGVSEADYEESLTRYTSLRTLMDPEDIAAMVLFLALSAGRRITGQLIGVDGNLEWEE</sequence>
<dbReference type="PRINTS" id="PR00080">
    <property type="entry name" value="SDRFAMILY"/>
</dbReference>
<name>A0A2R4WWF0_9HYPH</name>
<evidence type="ECO:0000313" key="3">
    <source>
        <dbReference type="EMBL" id="AWB25863.1"/>
    </source>
</evidence>
<keyword evidence="4" id="KW-1185">Reference proteome</keyword>
<evidence type="ECO:0000313" key="4">
    <source>
        <dbReference type="Proteomes" id="UP000244755"/>
    </source>
</evidence>
<dbReference type="InterPro" id="IPR002347">
    <property type="entry name" value="SDR_fam"/>
</dbReference>
<evidence type="ECO:0000256" key="2">
    <source>
        <dbReference type="ARBA" id="ARBA00023002"/>
    </source>
</evidence>
<accession>A0A2R4WWF0</accession>
<dbReference type="FunFam" id="3.40.50.720:FF:000084">
    <property type="entry name" value="Short-chain dehydrogenase reductase"/>
    <property type="match status" value="1"/>
</dbReference>
<dbReference type="Pfam" id="PF13561">
    <property type="entry name" value="adh_short_C2"/>
    <property type="match status" value="1"/>
</dbReference>